<feature type="compositionally biased region" description="Polar residues" evidence="1">
    <location>
        <begin position="125"/>
        <end position="134"/>
    </location>
</feature>
<evidence type="ECO:0008006" key="5">
    <source>
        <dbReference type="Google" id="ProtNLM"/>
    </source>
</evidence>
<organism evidence="3 4">
    <name type="scientific">Athelia psychrophila</name>
    <dbReference type="NCBI Taxonomy" id="1759441"/>
    <lineage>
        <taxon>Eukaryota</taxon>
        <taxon>Fungi</taxon>
        <taxon>Dikarya</taxon>
        <taxon>Basidiomycota</taxon>
        <taxon>Agaricomycotina</taxon>
        <taxon>Agaricomycetes</taxon>
        <taxon>Agaricomycetidae</taxon>
        <taxon>Atheliales</taxon>
        <taxon>Atheliaceae</taxon>
        <taxon>Athelia</taxon>
    </lineage>
</organism>
<feature type="transmembrane region" description="Helical" evidence="2">
    <location>
        <begin position="73"/>
        <end position="92"/>
    </location>
</feature>
<keyword evidence="4" id="KW-1185">Reference proteome</keyword>
<dbReference type="AlphaFoldDB" id="A0A166VS89"/>
<feature type="region of interest" description="Disordered" evidence="1">
    <location>
        <begin position="116"/>
        <end position="135"/>
    </location>
</feature>
<protein>
    <recommendedName>
        <fullName evidence="5">Transmembrane protein</fullName>
    </recommendedName>
</protein>
<evidence type="ECO:0000313" key="3">
    <source>
        <dbReference type="EMBL" id="KZP33010.1"/>
    </source>
</evidence>
<dbReference type="STRING" id="436010.A0A166VS89"/>
<keyword evidence="2" id="KW-0812">Transmembrane</keyword>
<feature type="compositionally biased region" description="Polar residues" evidence="1">
    <location>
        <begin position="571"/>
        <end position="590"/>
    </location>
</feature>
<keyword evidence="2" id="KW-0472">Membrane</keyword>
<evidence type="ECO:0000256" key="2">
    <source>
        <dbReference type="SAM" id="Phobius"/>
    </source>
</evidence>
<proteinExistence type="predicted"/>
<evidence type="ECO:0000256" key="1">
    <source>
        <dbReference type="SAM" id="MobiDB-lite"/>
    </source>
</evidence>
<evidence type="ECO:0000313" key="4">
    <source>
        <dbReference type="Proteomes" id="UP000076532"/>
    </source>
</evidence>
<dbReference type="Proteomes" id="UP000076532">
    <property type="component" value="Unassembled WGS sequence"/>
</dbReference>
<dbReference type="EMBL" id="KV417484">
    <property type="protein sequence ID" value="KZP33010.1"/>
    <property type="molecule type" value="Genomic_DNA"/>
</dbReference>
<feature type="transmembrane region" description="Helical" evidence="2">
    <location>
        <begin position="213"/>
        <end position="233"/>
    </location>
</feature>
<feature type="region of interest" description="Disordered" evidence="1">
    <location>
        <begin position="525"/>
        <end position="590"/>
    </location>
</feature>
<sequence>MLPAAVLALPPSLRSFFSLLLELVSSALLYLCTIFVTFLLVMNAPTVSQVDRYLQPQNDLSTQLLSLSNSRQIATFFLGWVFMSSLSCAWQSHAMHGFLRRLTNLWSKRFAVDPNSEDTEAANDKSPSINSPDSKVSDMTARDIFVFAQSLCFLFTSLAFFPTMLSVSLGSGGVTCAFLFASGGMADQSARLLGILIIDSELKQFGISRLERLVFVIWLGIAIVLLFVTNALSTGTISSVEHLGIALCSKQRFLATSLATSSVYFLLESYVAVRMALCISPSFLLVKHRLGAIKDPRVMQALSLMLLELLTVVPHAMDIGITGEFVPFSIGALGVMIAFSRQSPESTTASITAGDEYSSRVSTVPTMRSNITMSRISISTVTSNVGTFKASFPNHPFSAKSLSNPSPSLSGPGLNLQSDSWAMRPKSARSSRTIDSTTANSIRGAIVQVASRGSRRPFVPAPSPPPIPAIPAVHPRAQTRGMGPLPKIWVSGPSLPMSVRPQYAVHGLNNRLQIPTHTYQHPFPQQAEPVSAWSKSTESGHSEVGEDVQPSRPVSEGANNPTRLVLEVAHRNSSPGASTVLSESAASQFT</sequence>
<accession>A0A166VS89</accession>
<name>A0A166VS89_9AGAM</name>
<dbReference type="OrthoDB" id="3351491at2759"/>
<feature type="transmembrane region" description="Helical" evidence="2">
    <location>
        <begin position="167"/>
        <end position="186"/>
    </location>
</feature>
<reference evidence="3 4" key="1">
    <citation type="journal article" date="2016" name="Mol. Biol. Evol.">
        <title>Comparative Genomics of Early-Diverging Mushroom-Forming Fungi Provides Insights into the Origins of Lignocellulose Decay Capabilities.</title>
        <authorList>
            <person name="Nagy L.G."/>
            <person name="Riley R."/>
            <person name="Tritt A."/>
            <person name="Adam C."/>
            <person name="Daum C."/>
            <person name="Floudas D."/>
            <person name="Sun H."/>
            <person name="Yadav J.S."/>
            <person name="Pangilinan J."/>
            <person name="Larsson K.H."/>
            <person name="Matsuura K."/>
            <person name="Barry K."/>
            <person name="Labutti K."/>
            <person name="Kuo R."/>
            <person name="Ohm R.A."/>
            <person name="Bhattacharya S.S."/>
            <person name="Shirouzu T."/>
            <person name="Yoshinaga Y."/>
            <person name="Martin F.M."/>
            <person name="Grigoriev I.V."/>
            <person name="Hibbett D.S."/>
        </authorList>
    </citation>
    <scope>NUCLEOTIDE SEQUENCE [LARGE SCALE GENOMIC DNA]</scope>
    <source>
        <strain evidence="3 4">CBS 109695</strain>
    </source>
</reference>
<feature type="transmembrane region" description="Helical" evidence="2">
    <location>
        <begin position="20"/>
        <end position="42"/>
    </location>
</feature>
<keyword evidence="2" id="KW-1133">Transmembrane helix</keyword>
<gene>
    <name evidence="3" type="ORF">FIBSPDRAFT_924983</name>
</gene>